<keyword evidence="2" id="KW-1185">Reference proteome</keyword>
<dbReference type="KEGG" id="cans:GP473_03615"/>
<organism evidence="1 2">
    <name type="scientific">Corynebacterium anserum</name>
    <dbReference type="NCBI Taxonomy" id="2684406"/>
    <lineage>
        <taxon>Bacteria</taxon>
        <taxon>Bacillati</taxon>
        <taxon>Actinomycetota</taxon>
        <taxon>Actinomycetes</taxon>
        <taxon>Mycobacteriales</taxon>
        <taxon>Corynebacteriaceae</taxon>
        <taxon>Corynebacterium</taxon>
    </lineage>
</organism>
<gene>
    <name evidence="1" type="ORF">GP473_03615</name>
</gene>
<evidence type="ECO:0000313" key="1">
    <source>
        <dbReference type="EMBL" id="QNH95886.1"/>
    </source>
</evidence>
<reference evidence="1 2" key="1">
    <citation type="submission" date="2019-12" db="EMBL/GenBank/DDBJ databases">
        <title>Corynebacterium sp. nov., isolated from feces of the Anser Albifrons in China.</title>
        <authorList>
            <person name="Liu Q."/>
        </authorList>
    </citation>
    <scope>NUCLEOTIDE SEQUENCE [LARGE SCALE GENOMIC DNA]</scope>
    <source>
        <strain evidence="1 2">23H37-10</strain>
    </source>
</reference>
<dbReference type="AlphaFoldDB" id="A0A7G7YN16"/>
<dbReference type="Proteomes" id="UP000515275">
    <property type="component" value="Chromosome"/>
</dbReference>
<dbReference type="RefSeq" id="WP_185769072.1">
    <property type="nucleotide sequence ID" value="NZ_CP046883.1"/>
</dbReference>
<proteinExistence type="predicted"/>
<name>A0A7G7YN16_9CORY</name>
<protein>
    <submittedName>
        <fullName evidence="1">Uncharacterized protein</fullName>
    </submittedName>
</protein>
<dbReference type="EMBL" id="CP046883">
    <property type="protein sequence ID" value="QNH95886.1"/>
    <property type="molecule type" value="Genomic_DNA"/>
</dbReference>
<sequence>MKTRVRSRLQSLPQGVADAALFFVVTVVVFTVAGALWGALYPTTQVRISADAGAEIVPETVDAGFQAYAWYIVGSVVLGFALARWAYTTLRRGVTQLLWLFCWVLFGAWWAILIGARVVEAVHPMDRSVTQPGDVFYVVDFISAWPVVLVAPTIAVLSYWIGAVVDDPDSFEN</sequence>
<evidence type="ECO:0000313" key="2">
    <source>
        <dbReference type="Proteomes" id="UP000515275"/>
    </source>
</evidence>
<accession>A0A7G7YN16</accession>